<sequence>MNADIATRCRRMPRGWYCSLQSGHDGPCPGWPTRWTRLKYWLRGNPLPF</sequence>
<dbReference type="KEGG" id="vg:55011170"/>
<accession>A0A411CQJ2</accession>
<dbReference type="GeneID" id="55011170"/>
<dbReference type="EMBL" id="MK411746">
    <property type="protein sequence ID" value="QAY16191.1"/>
    <property type="molecule type" value="Genomic_DNA"/>
</dbReference>
<evidence type="ECO:0000313" key="2">
    <source>
        <dbReference type="Proteomes" id="UP000289206"/>
    </source>
</evidence>
<dbReference type="Proteomes" id="UP000289206">
    <property type="component" value="Segment"/>
</dbReference>
<dbReference type="RefSeq" id="YP_009819752.1">
    <property type="nucleotide sequence ID" value="NC_048152.1"/>
</dbReference>
<reference evidence="1 2" key="1">
    <citation type="submission" date="2019-01" db="EMBL/GenBank/DDBJ databases">
        <authorList>
            <person name="Adair T.L."/>
            <person name="Lucas L.G."/>
            <person name="Young A.M."/>
            <person name="Antrich S.C."/>
            <person name="Baird A.G."/>
            <person name="Dunn E.L."/>
            <person name="Fernandes B.I."/>
            <person name="Fraley E.G."/>
            <person name="Ghanem A.X."/>
            <person name="Gilbert M.G."/>
            <person name="Morris T.B."/>
            <person name="Nortch B.D."/>
            <person name="Overcash M.E."/>
            <person name="Pavleszek K.E."/>
            <person name="Pellegrini L.I.O."/>
            <person name="Pham L.T."/>
            <person name="Rule L.S."/>
            <person name="Schultz E.M."/>
            <person name="Smith J."/>
            <person name="Thong B.J."/>
            <person name="Turner H.A."/>
            <person name="Walker G."/>
            <person name="Whitaker Z.J."/>
            <person name="Wilsey R.N."/>
            <person name="Yanney R.L."/>
            <person name="Klyczek K."/>
            <person name="Garlena R.A."/>
            <person name="Russell D.A."/>
            <person name="Pope W.H."/>
            <person name="Jacobs-Sera D."/>
            <person name="Hatfull G.F."/>
        </authorList>
    </citation>
    <scope>NUCLEOTIDE SEQUENCE [LARGE SCALE GENOMIC DNA]</scope>
</reference>
<name>A0A411CQJ2_9CAUD</name>
<proteinExistence type="predicted"/>
<gene>
    <name evidence="1" type="primary">79</name>
    <name evidence="1" type="ORF">SEA_SONALI_79</name>
</gene>
<organism evidence="1 2">
    <name type="scientific">Arthrobacter phage Sonali</name>
    <dbReference type="NCBI Taxonomy" id="2510495"/>
    <lineage>
        <taxon>Viruses</taxon>
        <taxon>Duplodnaviria</taxon>
        <taxon>Heunggongvirae</taxon>
        <taxon>Uroviricota</taxon>
        <taxon>Caudoviricetes</taxon>
        <taxon>Sonalivirus</taxon>
        <taxon>Sonalivirus sonali</taxon>
    </lineage>
</organism>
<evidence type="ECO:0000313" key="1">
    <source>
        <dbReference type="EMBL" id="QAY16191.1"/>
    </source>
</evidence>
<keyword evidence="2" id="KW-1185">Reference proteome</keyword>
<protein>
    <submittedName>
        <fullName evidence="1">Uncharacterized protein</fullName>
    </submittedName>
</protein>